<evidence type="ECO:0000256" key="2">
    <source>
        <dbReference type="ARBA" id="ARBA00022692"/>
    </source>
</evidence>
<dbReference type="RefSeq" id="YP_004940479.1">
    <property type="nucleotide sequence ID" value="NC_016467.1"/>
</dbReference>
<keyword evidence="6" id="KW-0066">ATP synthesis</keyword>
<keyword evidence="4 9" id="KW-0496">Mitochondrion</keyword>
<keyword evidence="5 7" id="KW-0472">Membrane</keyword>
<reference evidence="9" key="1">
    <citation type="journal article" date="2012" name="Genome Biol. Evol.">
        <title>Evolution of linear mitochondrial genomes in medusozoan cnidarians.</title>
        <authorList>
            <person name="Kayal E."/>
            <person name="Bentlage B."/>
            <person name="Collins A.G."/>
            <person name="Kayal M."/>
            <person name="Pirro S."/>
            <person name="Lavrov D.V."/>
        </authorList>
    </citation>
    <scope>NUCLEOTIDE SEQUENCE</scope>
</reference>
<keyword evidence="9" id="KW-0378">Hydrolase</keyword>
<dbReference type="AlphaFoldDB" id="G9ISN0"/>
<protein>
    <submittedName>
        <fullName evidence="9">ATP synthase F0 subunit 8</fullName>
        <ecNumber evidence="9">3.6.3.14</ecNumber>
    </submittedName>
</protein>
<sequence>MPQLDVVTFWSQYCWTLFSLFTMFVFVMIYLMPKLKSNFKIRAGLESESITSSSSPSALPLIKRILQN</sequence>
<dbReference type="GeneID" id="11473200"/>
<dbReference type="GO" id="GO:0031966">
    <property type="term" value="C:mitochondrial membrane"/>
    <property type="evidence" value="ECO:0007669"/>
    <property type="project" value="UniProtKB-SubCell"/>
</dbReference>
<keyword evidence="3 7" id="KW-1133">Transmembrane helix</keyword>
<dbReference type="GO" id="GO:0016787">
    <property type="term" value="F:hydrolase activity"/>
    <property type="evidence" value="ECO:0007669"/>
    <property type="project" value="UniProtKB-KW"/>
</dbReference>
<evidence type="ECO:0000256" key="5">
    <source>
        <dbReference type="ARBA" id="ARBA00023136"/>
    </source>
</evidence>
<name>G9ISN0_CUBAP</name>
<dbReference type="EC" id="3.6.3.14" evidence="9"/>
<evidence type="ECO:0000256" key="1">
    <source>
        <dbReference type="ARBA" id="ARBA00004325"/>
    </source>
</evidence>
<evidence type="ECO:0000256" key="3">
    <source>
        <dbReference type="ARBA" id="ARBA00022989"/>
    </source>
</evidence>
<evidence type="ECO:0000256" key="7">
    <source>
        <dbReference type="SAM" id="Phobius"/>
    </source>
</evidence>
<proteinExistence type="predicted"/>
<comment type="subcellular location">
    <subcellularLocation>
        <location evidence="1">Mitochondrion membrane</location>
    </subcellularLocation>
</comment>
<feature type="transmembrane region" description="Helical" evidence="7">
    <location>
        <begin position="12"/>
        <end position="32"/>
    </location>
</feature>
<dbReference type="EMBL" id="JN700942">
    <property type="protein sequence ID" value="AER54529.1"/>
    <property type="molecule type" value="Genomic_DNA"/>
</dbReference>
<evidence type="ECO:0000259" key="8">
    <source>
        <dbReference type="Pfam" id="PF02326"/>
    </source>
</evidence>
<accession>G9ISN0</accession>
<evidence type="ECO:0000256" key="6">
    <source>
        <dbReference type="ARBA" id="ARBA00023310"/>
    </source>
</evidence>
<dbReference type="Pfam" id="PF02326">
    <property type="entry name" value="YMF19"/>
    <property type="match status" value="1"/>
</dbReference>
<organism evidence="9">
    <name type="scientific">Cubaia aphrodite</name>
    <name type="common">Jellyfish</name>
    <dbReference type="NCBI Taxonomy" id="1104540"/>
    <lineage>
        <taxon>Eukaryota</taxon>
        <taxon>Metazoa</taxon>
        <taxon>Cnidaria</taxon>
        <taxon>Hydrozoa</taxon>
        <taxon>Trachylinae</taxon>
        <taxon>Limnomedusae</taxon>
        <taxon>Olindiasidae</taxon>
        <taxon>Cubaia</taxon>
    </lineage>
</organism>
<evidence type="ECO:0000256" key="4">
    <source>
        <dbReference type="ARBA" id="ARBA00023128"/>
    </source>
</evidence>
<gene>
    <name evidence="9" type="primary">atp8</name>
</gene>
<dbReference type="InterPro" id="IPR003319">
    <property type="entry name" value="YMF19-like_N"/>
</dbReference>
<evidence type="ECO:0000313" key="9">
    <source>
        <dbReference type="EMBL" id="AER54529.1"/>
    </source>
</evidence>
<geneLocation type="mitochondrion" evidence="9"/>
<feature type="domain" description="ATP synthase YMF19-like N-terminal" evidence="8">
    <location>
        <begin position="2"/>
        <end position="54"/>
    </location>
</feature>
<dbReference type="CTD" id="4509"/>
<dbReference type="GO" id="GO:0006754">
    <property type="term" value="P:ATP biosynthetic process"/>
    <property type="evidence" value="ECO:0007669"/>
    <property type="project" value="UniProtKB-KW"/>
</dbReference>
<keyword evidence="2 7" id="KW-0812">Transmembrane</keyword>